<proteinExistence type="predicted"/>
<evidence type="ECO:0000259" key="8">
    <source>
        <dbReference type="PROSITE" id="PS51782"/>
    </source>
</evidence>
<dbReference type="FunFam" id="2.70.70.10:FF:000002">
    <property type="entry name" value="Murein DD-endopeptidase MepM"/>
    <property type="match status" value="1"/>
</dbReference>
<dbReference type="Gene3D" id="3.10.450.350">
    <property type="match status" value="2"/>
</dbReference>
<evidence type="ECO:0000256" key="1">
    <source>
        <dbReference type="ARBA" id="ARBA00001947"/>
    </source>
</evidence>
<comment type="cofactor">
    <cofactor evidence="1">
        <name>Zn(2+)</name>
        <dbReference type="ChEBI" id="CHEBI:29105"/>
    </cofactor>
</comment>
<dbReference type="InterPro" id="IPR016047">
    <property type="entry name" value="M23ase_b-sheet_dom"/>
</dbReference>
<keyword evidence="4" id="KW-0479">Metal-binding</keyword>
<evidence type="ECO:0000313" key="9">
    <source>
        <dbReference type="EMBL" id="KAA9130983.1"/>
    </source>
</evidence>
<dbReference type="PANTHER" id="PTHR21666">
    <property type="entry name" value="PEPTIDASE-RELATED"/>
    <property type="match status" value="1"/>
</dbReference>
<organism evidence="9 10">
    <name type="scientific">Marinihelvus fidelis</name>
    <dbReference type="NCBI Taxonomy" id="2613842"/>
    <lineage>
        <taxon>Bacteria</taxon>
        <taxon>Pseudomonadati</taxon>
        <taxon>Pseudomonadota</taxon>
        <taxon>Gammaproteobacteria</taxon>
        <taxon>Chromatiales</taxon>
        <taxon>Wenzhouxiangellaceae</taxon>
        <taxon>Marinihelvus</taxon>
    </lineage>
</organism>
<keyword evidence="10" id="KW-1185">Reference proteome</keyword>
<keyword evidence="6" id="KW-0862">Zinc</keyword>
<dbReference type="InterPro" id="IPR018392">
    <property type="entry name" value="LysM"/>
</dbReference>
<dbReference type="Pfam" id="PF01551">
    <property type="entry name" value="Peptidase_M23"/>
    <property type="match status" value="1"/>
</dbReference>
<dbReference type="SUPFAM" id="SSF51261">
    <property type="entry name" value="Duplicated hybrid motif"/>
    <property type="match status" value="1"/>
</dbReference>
<comment type="caution">
    <text evidence="9">The sequence shown here is derived from an EMBL/GenBank/DDBJ whole genome shotgun (WGS) entry which is preliminary data.</text>
</comment>
<evidence type="ECO:0000313" key="10">
    <source>
        <dbReference type="Proteomes" id="UP000325372"/>
    </source>
</evidence>
<dbReference type="PROSITE" id="PS51782">
    <property type="entry name" value="LYSM"/>
    <property type="match status" value="1"/>
</dbReference>
<sequence length="471" mass="52394">MKNRTLLHKAFVEFIDRARGWHPSQIRITRARVAVFAVTLIAVGLAMGGKQEAPVAEDIAATTAELTQTLDIALPSREPAPAARAEVEAAVAKAEEKAEIAAALDTWNEVPVRNGQTLDGIFRQQGYSIPLLHQILALNGDTKSLTKIRPGDVFGFQDDGAGNLQRMRYPIDDDAYLLVSIDEQGPNAERLARELNSEVREAEGTIESSLFLAGKQAGLSDNMVMKLAEIFGWDIDFILDIRAGDRFFMVYEKIYRDGEYLRDGDILAATFINQGERFEAVRFADDDGIDYYTPDGRPMRKAFLRAPLNFSYISSNFNPKRFHPILKRVKAHNGIDYRAPTGTPVYAAGAGKVIRSDYNRFNGHHVFIQHSGSIVTKYLHFNKRAVKNGQRVKQGQVIGYVGSTGMSQAPHLHYEFLVNGVHRNPRTVPLPKAEPLDDTQLVAFHSQAAPYLKQLGRLESASMYAHRGGNE</sequence>
<keyword evidence="7" id="KW-0482">Metalloprotease</keyword>
<dbReference type="GO" id="GO:0004222">
    <property type="term" value="F:metalloendopeptidase activity"/>
    <property type="evidence" value="ECO:0007669"/>
    <property type="project" value="TreeGrafter"/>
</dbReference>
<dbReference type="AlphaFoldDB" id="A0A5N0T7L5"/>
<dbReference type="InterPro" id="IPR011055">
    <property type="entry name" value="Dup_hybrid_motif"/>
</dbReference>
<feature type="domain" description="LysM" evidence="8">
    <location>
        <begin position="108"/>
        <end position="156"/>
    </location>
</feature>
<dbReference type="RefSeq" id="WP_150864621.1">
    <property type="nucleotide sequence ID" value="NZ_VYXP01000006.1"/>
</dbReference>
<dbReference type="GO" id="GO:0006508">
    <property type="term" value="P:proteolysis"/>
    <property type="evidence" value="ECO:0007669"/>
    <property type="project" value="UniProtKB-KW"/>
</dbReference>
<dbReference type="CDD" id="cd12797">
    <property type="entry name" value="M23_peptidase"/>
    <property type="match status" value="1"/>
</dbReference>
<evidence type="ECO:0000256" key="4">
    <source>
        <dbReference type="ARBA" id="ARBA00022723"/>
    </source>
</evidence>
<dbReference type="InterPro" id="IPR007340">
    <property type="entry name" value="LysM_Opacity-associatedA"/>
</dbReference>
<comment type="subcellular location">
    <subcellularLocation>
        <location evidence="2">Cell envelope</location>
    </subcellularLocation>
</comment>
<reference evidence="9 10" key="1">
    <citation type="submission" date="2019-09" db="EMBL/GenBank/DDBJ databases">
        <title>Wenzhouxiangella sp. Genome sequencing and assembly.</title>
        <authorList>
            <person name="Zhang R."/>
        </authorList>
    </citation>
    <scope>NUCLEOTIDE SEQUENCE [LARGE SCALE GENOMIC DNA]</scope>
    <source>
        <strain evidence="9 10">W260</strain>
    </source>
</reference>
<dbReference type="InterPro" id="IPR045834">
    <property type="entry name" value="Csd3_N2"/>
</dbReference>
<protein>
    <submittedName>
        <fullName evidence="9">Peptidoglycan DD-metalloendopeptidase family protein</fullName>
    </submittedName>
</protein>
<dbReference type="GO" id="GO:0030313">
    <property type="term" value="C:cell envelope"/>
    <property type="evidence" value="ECO:0007669"/>
    <property type="project" value="UniProtKB-SubCell"/>
</dbReference>
<keyword evidence="5" id="KW-0378">Hydrolase</keyword>
<evidence type="ECO:0000256" key="7">
    <source>
        <dbReference type="ARBA" id="ARBA00023049"/>
    </source>
</evidence>
<dbReference type="GO" id="GO:0046872">
    <property type="term" value="F:metal ion binding"/>
    <property type="evidence" value="ECO:0007669"/>
    <property type="project" value="UniProtKB-KW"/>
</dbReference>
<dbReference type="PANTHER" id="PTHR21666:SF288">
    <property type="entry name" value="CELL DIVISION PROTEIN YTFB"/>
    <property type="match status" value="1"/>
</dbReference>
<dbReference type="Gene3D" id="2.70.70.10">
    <property type="entry name" value="Glucose Permease (Domain IIA)"/>
    <property type="match status" value="1"/>
</dbReference>
<gene>
    <name evidence="9" type="ORF">F3N42_11580</name>
</gene>
<dbReference type="Proteomes" id="UP000325372">
    <property type="component" value="Unassembled WGS sequence"/>
</dbReference>
<keyword evidence="3" id="KW-0645">Protease</keyword>
<dbReference type="Pfam" id="PF19425">
    <property type="entry name" value="Csd3_N2"/>
    <property type="match status" value="1"/>
</dbReference>
<evidence type="ECO:0000256" key="2">
    <source>
        <dbReference type="ARBA" id="ARBA00004196"/>
    </source>
</evidence>
<evidence type="ECO:0000256" key="6">
    <source>
        <dbReference type="ARBA" id="ARBA00022833"/>
    </source>
</evidence>
<dbReference type="Pfam" id="PF04225">
    <property type="entry name" value="LysM_OapA"/>
    <property type="match status" value="1"/>
</dbReference>
<dbReference type="EMBL" id="VYXP01000006">
    <property type="protein sequence ID" value="KAA9130983.1"/>
    <property type="molecule type" value="Genomic_DNA"/>
</dbReference>
<accession>A0A5N0T7L5</accession>
<dbReference type="InterPro" id="IPR050570">
    <property type="entry name" value="Cell_wall_metabolism_enzyme"/>
</dbReference>
<name>A0A5N0T7L5_9GAMM</name>
<evidence type="ECO:0000256" key="3">
    <source>
        <dbReference type="ARBA" id="ARBA00022670"/>
    </source>
</evidence>
<dbReference type="GO" id="GO:0042834">
    <property type="term" value="F:peptidoglycan binding"/>
    <property type="evidence" value="ECO:0007669"/>
    <property type="project" value="InterPro"/>
</dbReference>
<evidence type="ECO:0000256" key="5">
    <source>
        <dbReference type="ARBA" id="ARBA00022801"/>
    </source>
</evidence>